<dbReference type="EMBL" id="LUTQ01000012">
    <property type="protein sequence ID" value="OSN10921.1"/>
    <property type="molecule type" value="Genomic_DNA"/>
</dbReference>
<name>A0ABX3XID1_9GAMM</name>
<reference evidence="1 2" key="1">
    <citation type="submission" date="2016-02" db="EMBL/GenBank/DDBJ databases">
        <title>Species-wide whole genome sequencing reveals diversity, host range in Lonsdalea quercina.</title>
        <authorList>
            <person name="Li Y."/>
        </authorList>
    </citation>
    <scope>NUCLEOTIDE SEQUENCE [LARGE SCALE GENOMIC DNA]</scope>
    <source>
        <strain evidence="1 2">LMG 26265</strain>
    </source>
</reference>
<dbReference type="RefSeq" id="WP_094100582.1">
    <property type="nucleotide sequence ID" value="NZ_LUTQ01000012.1"/>
</dbReference>
<evidence type="ECO:0000313" key="1">
    <source>
        <dbReference type="EMBL" id="OSN10921.1"/>
    </source>
</evidence>
<accession>A0ABX3XID1</accession>
<dbReference type="Proteomes" id="UP000194040">
    <property type="component" value="Unassembled WGS sequence"/>
</dbReference>
<keyword evidence="2" id="KW-1185">Reference proteome</keyword>
<gene>
    <name evidence="1" type="ORF">AU512_05910</name>
</gene>
<organism evidence="1 2">
    <name type="scientific">Lonsdalea iberica</name>
    <dbReference type="NCBI Taxonomy" id="1082703"/>
    <lineage>
        <taxon>Bacteria</taxon>
        <taxon>Pseudomonadati</taxon>
        <taxon>Pseudomonadota</taxon>
        <taxon>Gammaproteobacteria</taxon>
        <taxon>Enterobacterales</taxon>
        <taxon>Pectobacteriaceae</taxon>
        <taxon>Lonsdalea</taxon>
    </lineage>
</organism>
<evidence type="ECO:0000313" key="2">
    <source>
        <dbReference type="Proteomes" id="UP000194040"/>
    </source>
</evidence>
<comment type="caution">
    <text evidence="1">The sequence shown here is derived from an EMBL/GenBank/DDBJ whole genome shotgun (WGS) entry which is preliminary data.</text>
</comment>
<protein>
    <submittedName>
        <fullName evidence="1">Uncharacterized protein</fullName>
    </submittedName>
</protein>
<sequence>MEISVAHSTFRPVADLIESNRRAHLSPFSRLVDVLLSLIGLRPSSSKCAEIMAEQLKMSLYEMMTDFSEKEITLISGMTLSVDTHLKTAKLSTPNGTEVNVPYGLLLAACLNVHPLSVQPDGFYSSTTIHYKKNSPEKETEQFIRDQRRGACRNTSVTYRDDDSREYIHLNEDRLQCLANALIERKKREGTFLDKNDNSTLIITEGNGATRLSHKGIFRITSVCNQGFISSLSNNVVMGVRDLSGTVRVVDGCTTLDALTHAGVPMALSTHLLSRTSLPRESPAHHILEGDEITSTWSDVSLLVYDCIKQGWENHQCEVTLSDFQNGTARLSVSFDTPQ</sequence>
<proteinExistence type="predicted"/>